<evidence type="ECO:0000256" key="1">
    <source>
        <dbReference type="ARBA" id="ARBA00004651"/>
    </source>
</evidence>
<evidence type="ECO:0000256" key="2">
    <source>
        <dbReference type="ARBA" id="ARBA00004752"/>
    </source>
</evidence>
<dbReference type="HAMAP" id="MF_00913">
    <property type="entry name" value="PGT_FtsW_proteobact"/>
    <property type="match status" value="1"/>
</dbReference>
<dbReference type="NCBIfam" id="TIGR02614">
    <property type="entry name" value="ftsW"/>
    <property type="match status" value="1"/>
</dbReference>
<evidence type="ECO:0000313" key="17">
    <source>
        <dbReference type="EMBL" id="SET64805.1"/>
    </source>
</evidence>
<organism evidence="17 18">
    <name type="scientific">Marinobacter segnicrescens</name>
    <dbReference type="NCBI Taxonomy" id="430453"/>
    <lineage>
        <taxon>Bacteria</taxon>
        <taxon>Pseudomonadati</taxon>
        <taxon>Pseudomonadota</taxon>
        <taxon>Gammaproteobacteria</taxon>
        <taxon>Pseudomonadales</taxon>
        <taxon>Marinobacteraceae</taxon>
        <taxon>Marinobacter</taxon>
    </lineage>
</organism>
<evidence type="ECO:0000256" key="12">
    <source>
        <dbReference type="ARBA" id="ARBA00023306"/>
    </source>
</evidence>
<dbReference type="PANTHER" id="PTHR30474">
    <property type="entry name" value="CELL CYCLE PROTEIN"/>
    <property type="match status" value="1"/>
</dbReference>
<keyword evidence="5 16" id="KW-0328">Glycosyltransferase</keyword>
<dbReference type="GO" id="GO:0043093">
    <property type="term" value="P:FtsZ-dependent cytokinesis"/>
    <property type="evidence" value="ECO:0007669"/>
    <property type="project" value="UniProtKB-UniRule"/>
</dbReference>
<dbReference type="EMBL" id="FOHZ01000015">
    <property type="protein sequence ID" value="SET64805.1"/>
    <property type="molecule type" value="Genomic_DNA"/>
</dbReference>
<comment type="subcellular location">
    <subcellularLocation>
        <location evidence="16">Cell inner membrane</location>
        <topology evidence="16">Multi-pass membrane protein</topology>
    </subcellularLocation>
    <subcellularLocation>
        <location evidence="1">Cell membrane</location>
        <topology evidence="1">Multi-pass membrane protein</topology>
    </subcellularLocation>
    <text evidence="16">Localizes to the division septum.</text>
</comment>
<evidence type="ECO:0000256" key="11">
    <source>
        <dbReference type="ARBA" id="ARBA00023136"/>
    </source>
</evidence>
<dbReference type="UniPathway" id="UPA00219"/>
<name>A0A1I0G1U3_9GAMM</name>
<feature type="transmembrane region" description="Helical" evidence="16">
    <location>
        <begin position="199"/>
        <end position="219"/>
    </location>
</feature>
<keyword evidence="3 16" id="KW-1003">Cell membrane</keyword>
<evidence type="ECO:0000256" key="9">
    <source>
        <dbReference type="ARBA" id="ARBA00022984"/>
    </source>
</evidence>
<comment type="pathway">
    <text evidence="2 16">Cell wall biogenesis; peptidoglycan biosynthesis.</text>
</comment>
<dbReference type="InterPro" id="IPR013437">
    <property type="entry name" value="FtsW"/>
</dbReference>
<feature type="transmembrane region" description="Helical" evidence="16">
    <location>
        <begin position="353"/>
        <end position="372"/>
    </location>
</feature>
<keyword evidence="16" id="KW-0997">Cell inner membrane</keyword>
<proteinExistence type="inferred from homology"/>
<feature type="transmembrane region" description="Helical" evidence="16">
    <location>
        <begin position="88"/>
        <end position="106"/>
    </location>
</feature>
<keyword evidence="6 16" id="KW-0808">Transferase</keyword>
<keyword evidence="4 16" id="KW-0132">Cell division</keyword>
<feature type="transmembrane region" description="Helical" evidence="16">
    <location>
        <begin position="314"/>
        <end position="333"/>
    </location>
</feature>
<evidence type="ECO:0000256" key="4">
    <source>
        <dbReference type="ARBA" id="ARBA00022618"/>
    </source>
</evidence>
<keyword evidence="12 16" id="KW-0131">Cell cycle</keyword>
<feature type="transmembrane region" description="Helical" evidence="16">
    <location>
        <begin position="118"/>
        <end position="139"/>
    </location>
</feature>
<evidence type="ECO:0000256" key="5">
    <source>
        <dbReference type="ARBA" id="ARBA00022676"/>
    </source>
</evidence>
<dbReference type="GO" id="GO:0032153">
    <property type="term" value="C:cell division site"/>
    <property type="evidence" value="ECO:0007669"/>
    <property type="project" value="UniProtKB-UniRule"/>
</dbReference>
<feature type="transmembrane region" description="Helical" evidence="16">
    <location>
        <begin position="55"/>
        <end position="76"/>
    </location>
</feature>
<dbReference type="InterPro" id="IPR018365">
    <property type="entry name" value="Cell_cycle_FtsW-rel_CS"/>
</dbReference>
<dbReference type="PROSITE" id="PS00428">
    <property type="entry name" value="FTSW_RODA_SPOVE"/>
    <property type="match status" value="1"/>
</dbReference>
<keyword evidence="18" id="KW-1185">Reference proteome</keyword>
<keyword evidence="11 16" id="KW-0472">Membrane</keyword>
<accession>A0A1I0G1U3</accession>
<evidence type="ECO:0000256" key="6">
    <source>
        <dbReference type="ARBA" id="ARBA00022679"/>
    </source>
</evidence>
<evidence type="ECO:0000256" key="3">
    <source>
        <dbReference type="ARBA" id="ARBA00022475"/>
    </source>
</evidence>
<feature type="transmembrane region" description="Helical" evidence="16">
    <location>
        <begin position="21"/>
        <end position="43"/>
    </location>
</feature>
<keyword evidence="13 16" id="KW-0961">Cell wall biogenesis/degradation</keyword>
<keyword evidence="7 16" id="KW-0812">Transmembrane</keyword>
<protein>
    <recommendedName>
        <fullName evidence="16">Probable peptidoglycan glycosyltransferase FtsW</fullName>
        <shortName evidence="16">PGT</shortName>
        <ecNumber evidence="16">2.4.99.28</ecNumber>
    </recommendedName>
    <alternativeName>
        <fullName evidence="16">Cell division protein FtsW</fullName>
    </alternativeName>
    <alternativeName>
        <fullName evidence="16">Cell wall polymerase</fullName>
    </alternativeName>
    <alternativeName>
        <fullName evidence="16">Peptidoglycan polymerase</fullName>
        <shortName evidence="16">PG polymerase</shortName>
    </alternativeName>
</protein>
<dbReference type="AlphaFoldDB" id="A0A1I0G1U3"/>
<dbReference type="EC" id="2.4.99.28" evidence="16"/>
<dbReference type="GO" id="GO:0008360">
    <property type="term" value="P:regulation of cell shape"/>
    <property type="evidence" value="ECO:0007669"/>
    <property type="project" value="UniProtKB-KW"/>
</dbReference>
<evidence type="ECO:0000256" key="14">
    <source>
        <dbReference type="ARBA" id="ARBA00038053"/>
    </source>
</evidence>
<gene>
    <name evidence="16" type="primary">ftsW</name>
    <name evidence="17" type="ORF">SAMN04487962_11552</name>
</gene>
<keyword evidence="10 16" id="KW-1133">Transmembrane helix</keyword>
<reference evidence="18" key="1">
    <citation type="submission" date="2016-10" db="EMBL/GenBank/DDBJ databases">
        <authorList>
            <person name="Varghese N."/>
            <person name="Submissions S."/>
        </authorList>
    </citation>
    <scope>NUCLEOTIDE SEQUENCE [LARGE SCALE GENOMIC DNA]</scope>
    <source>
        <strain evidence="18">CGMCC 1.6489</strain>
    </source>
</reference>
<dbReference type="Pfam" id="PF01098">
    <property type="entry name" value="FTSW_RODA_SPOVE"/>
    <property type="match status" value="1"/>
</dbReference>
<evidence type="ECO:0000256" key="7">
    <source>
        <dbReference type="ARBA" id="ARBA00022692"/>
    </source>
</evidence>
<dbReference type="GO" id="GO:0005886">
    <property type="term" value="C:plasma membrane"/>
    <property type="evidence" value="ECO:0007669"/>
    <property type="project" value="UniProtKB-SubCell"/>
</dbReference>
<feature type="transmembrane region" description="Helical" evidence="16">
    <location>
        <begin position="151"/>
        <end position="169"/>
    </location>
</feature>
<evidence type="ECO:0000256" key="8">
    <source>
        <dbReference type="ARBA" id="ARBA00022960"/>
    </source>
</evidence>
<feature type="transmembrane region" description="Helical" evidence="16">
    <location>
        <begin position="284"/>
        <end position="307"/>
    </location>
</feature>
<dbReference type="GO" id="GO:0008955">
    <property type="term" value="F:peptidoglycan glycosyltransferase activity"/>
    <property type="evidence" value="ECO:0007669"/>
    <property type="project" value="UniProtKB-UniRule"/>
</dbReference>
<dbReference type="STRING" id="430453.SAMN04487962_11552"/>
<dbReference type="GO" id="GO:0009252">
    <property type="term" value="P:peptidoglycan biosynthetic process"/>
    <property type="evidence" value="ECO:0007669"/>
    <property type="project" value="UniProtKB-UniRule"/>
</dbReference>
<evidence type="ECO:0000256" key="10">
    <source>
        <dbReference type="ARBA" id="ARBA00022989"/>
    </source>
</evidence>
<sequence>MMNLSGAVQSHLHRGPLSQPLPWLVVSAAALLMIGVVMIASASMDTAAANLGNSYYYALRQLIFAGLGCALALTAANVPVSWWYRSGWLLLAIGMASLMLVLTPMGKTVNGSTRWIPLGLFNVQVSEVAKLCLIAYLAGYVVRRRDELVNTWWGFIKPVLVLGVASALLVTQPDFGATVVLMTAALGMIFLSGVRLTRFMPLIAVCVVLGAVLIITQPYRLKRVVSYLDPWQDQYNTGYQLTQSLIAFGRGEWAGVGLGNSIQKLFYLPEAHTDFIFAITAEEFGLLGSMIILALFTVLVLSGFVIARNAERQGMGFAACFAYGLTLLLGLQAMINMAVNTGLLPTKGLTLPLMSYGGSSLLVVCVSIGILVRIEMERQQQLAADNPDQVAPSQARGAS</sequence>
<evidence type="ECO:0000313" key="18">
    <source>
        <dbReference type="Proteomes" id="UP000198762"/>
    </source>
</evidence>
<dbReference type="Proteomes" id="UP000198762">
    <property type="component" value="Unassembled WGS sequence"/>
</dbReference>
<dbReference type="GO" id="GO:0071555">
    <property type="term" value="P:cell wall organization"/>
    <property type="evidence" value="ECO:0007669"/>
    <property type="project" value="UniProtKB-KW"/>
</dbReference>
<evidence type="ECO:0000256" key="15">
    <source>
        <dbReference type="ARBA" id="ARBA00049902"/>
    </source>
</evidence>
<comment type="similarity">
    <text evidence="14 16">Belongs to the SEDS family. FtsW subfamily.</text>
</comment>
<feature type="transmembrane region" description="Helical" evidence="16">
    <location>
        <begin position="175"/>
        <end position="192"/>
    </location>
</feature>
<keyword evidence="9 16" id="KW-0573">Peptidoglycan synthesis</keyword>
<keyword evidence="8 16" id="KW-0133">Cell shape</keyword>
<evidence type="ECO:0000256" key="13">
    <source>
        <dbReference type="ARBA" id="ARBA00023316"/>
    </source>
</evidence>
<comment type="function">
    <text evidence="16">Peptidoglycan polymerase that is essential for cell division.</text>
</comment>
<evidence type="ECO:0000256" key="16">
    <source>
        <dbReference type="HAMAP-Rule" id="MF_00913"/>
    </source>
</evidence>
<dbReference type="PANTHER" id="PTHR30474:SF2">
    <property type="entry name" value="PEPTIDOGLYCAN GLYCOSYLTRANSFERASE FTSW-RELATED"/>
    <property type="match status" value="1"/>
</dbReference>
<dbReference type="InterPro" id="IPR001182">
    <property type="entry name" value="FtsW/RodA"/>
</dbReference>
<comment type="catalytic activity">
    <reaction evidence="15 16">
        <text>[GlcNAc-(1-&gt;4)-Mur2Ac(oyl-L-Ala-gamma-D-Glu-L-Lys-D-Ala-D-Ala)](n)-di-trans,octa-cis-undecaprenyl diphosphate + beta-D-GlcNAc-(1-&gt;4)-Mur2Ac(oyl-L-Ala-gamma-D-Glu-L-Lys-D-Ala-D-Ala)-di-trans,octa-cis-undecaprenyl diphosphate = [GlcNAc-(1-&gt;4)-Mur2Ac(oyl-L-Ala-gamma-D-Glu-L-Lys-D-Ala-D-Ala)](n+1)-di-trans,octa-cis-undecaprenyl diphosphate + di-trans,octa-cis-undecaprenyl diphosphate + H(+)</text>
        <dbReference type="Rhea" id="RHEA:23708"/>
        <dbReference type="Rhea" id="RHEA-COMP:9602"/>
        <dbReference type="Rhea" id="RHEA-COMP:9603"/>
        <dbReference type="ChEBI" id="CHEBI:15378"/>
        <dbReference type="ChEBI" id="CHEBI:58405"/>
        <dbReference type="ChEBI" id="CHEBI:60033"/>
        <dbReference type="ChEBI" id="CHEBI:78435"/>
        <dbReference type="EC" id="2.4.99.28"/>
    </reaction>
</comment>
<dbReference type="GO" id="GO:0015648">
    <property type="term" value="F:lipid-linked peptidoglycan transporter activity"/>
    <property type="evidence" value="ECO:0007669"/>
    <property type="project" value="TreeGrafter"/>
</dbReference>